<dbReference type="Pfam" id="PF00910">
    <property type="entry name" value="RNA_helicase"/>
    <property type="match status" value="1"/>
</dbReference>
<accession>A0A1B6FJ41</accession>
<dbReference type="InterPro" id="IPR000605">
    <property type="entry name" value="Helicase_SF3_ssDNA/RNA_vir"/>
</dbReference>
<feature type="non-terminal residue" evidence="2">
    <location>
        <position position="258"/>
    </location>
</feature>
<feature type="non-terminal residue" evidence="2">
    <location>
        <position position="1"/>
    </location>
</feature>
<dbReference type="EMBL" id="GECZ01019560">
    <property type="protein sequence ID" value="JAS50209.1"/>
    <property type="molecule type" value="Transcribed_RNA"/>
</dbReference>
<sequence>LYMGVSSALNTNARLSSKFSQGLAADLMSGLSNGCKDGSYFFRFFSNVLSTLIKIFDYLKTKLFPEHLGIENLLMDKDICQLWLQEALYLCDSSLEGVFDASPVLVERVHSCYIVGSLIMVRLAIIGRGVNISVFRDRYNGICKLKQELEDRGVCSTFRREPFVMQITGEPGIGKSQMAYRNMIHLLQATGLLNGDTNPIYTHPPGAKYWENCNGEPVLFMDDAFVARSGETFDSEVAALMALKSSALFTPPMAECDR</sequence>
<protein>
    <recommendedName>
        <fullName evidence="1">SF3 helicase domain-containing protein</fullName>
    </recommendedName>
</protein>
<name>A0A1B6FJ41_9HEMI</name>
<proteinExistence type="predicted"/>
<dbReference type="GO" id="GO:0003724">
    <property type="term" value="F:RNA helicase activity"/>
    <property type="evidence" value="ECO:0007669"/>
    <property type="project" value="InterPro"/>
</dbReference>
<evidence type="ECO:0000313" key="2">
    <source>
        <dbReference type="EMBL" id="JAS50209.1"/>
    </source>
</evidence>
<reference evidence="2" key="1">
    <citation type="submission" date="2015-11" db="EMBL/GenBank/DDBJ databases">
        <title>De novo transcriptome assembly of four potential Pierce s Disease insect vectors from Arizona vineyards.</title>
        <authorList>
            <person name="Tassone E.E."/>
        </authorList>
    </citation>
    <scope>NUCLEOTIDE SEQUENCE</scope>
</reference>
<organism evidence="2">
    <name type="scientific">Cuerna arida</name>
    <dbReference type="NCBI Taxonomy" id="1464854"/>
    <lineage>
        <taxon>Eukaryota</taxon>
        <taxon>Metazoa</taxon>
        <taxon>Ecdysozoa</taxon>
        <taxon>Arthropoda</taxon>
        <taxon>Hexapoda</taxon>
        <taxon>Insecta</taxon>
        <taxon>Pterygota</taxon>
        <taxon>Neoptera</taxon>
        <taxon>Paraneoptera</taxon>
        <taxon>Hemiptera</taxon>
        <taxon>Auchenorrhyncha</taxon>
        <taxon>Membracoidea</taxon>
        <taxon>Cicadellidae</taxon>
        <taxon>Cicadellinae</taxon>
        <taxon>Proconiini</taxon>
        <taxon>Cuerna</taxon>
    </lineage>
</organism>
<gene>
    <name evidence="2" type="ORF">g.23023</name>
</gene>
<feature type="domain" description="SF3 helicase" evidence="1">
    <location>
        <begin position="143"/>
        <end position="258"/>
    </location>
</feature>
<evidence type="ECO:0000259" key="1">
    <source>
        <dbReference type="PROSITE" id="PS51218"/>
    </source>
</evidence>
<dbReference type="InterPro" id="IPR014759">
    <property type="entry name" value="Helicase_SF3_ssRNA_vir"/>
</dbReference>
<dbReference type="GO" id="GO:0003723">
    <property type="term" value="F:RNA binding"/>
    <property type="evidence" value="ECO:0007669"/>
    <property type="project" value="InterPro"/>
</dbReference>
<dbReference type="PROSITE" id="PS51218">
    <property type="entry name" value="SF3_HELICASE_2"/>
    <property type="match status" value="1"/>
</dbReference>
<dbReference type="AlphaFoldDB" id="A0A1B6FJ41"/>